<accession>A0A1G9SX03</accession>
<evidence type="ECO:0000259" key="1">
    <source>
        <dbReference type="Pfam" id="PF18096"/>
    </source>
</evidence>
<dbReference type="RefSeq" id="WP_093204690.1">
    <property type="nucleotide sequence ID" value="NZ_FNGS01000006.1"/>
</dbReference>
<dbReference type="OrthoDB" id="1000417at2"/>
<proteinExistence type="predicted"/>
<dbReference type="Proteomes" id="UP000198901">
    <property type="component" value="Unassembled WGS sequence"/>
</dbReference>
<dbReference type="Gene3D" id="1.10.10.1110">
    <property type="entry name" value="Methyltransferase PG1098, N-terminal domain"/>
    <property type="match status" value="1"/>
</dbReference>
<dbReference type="InterPro" id="IPR029063">
    <property type="entry name" value="SAM-dependent_MTases_sf"/>
</dbReference>
<organism evidence="3 4">
    <name type="scientific">Siphonobacter aquaeclarae</name>
    <dbReference type="NCBI Taxonomy" id="563176"/>
    <lineage>
        <taxon>Bacteria</taxon>
        <taxon>Pseudomonadati</taxon>
        <taxon>Bacteroidota</taxon>
        <taxon>Cytophagia</taxon>
        <taxon>Cytophagales</taxon>
        <taxon>Cytophagaceae</taxon>
        <taxon>Siphonobacter</taxon>
    </lineage>
</organism>
<feature type="domain" description="PG-1098 ferredoxin-like" evidence="2">
    <location>
        <begin position="286"/>
        <end position="330"/>
    </location>
</feature>
<dbReference type="STRING" id="563176.SAMN04488090_3330"/>
<dbReference type="Pfam" id="PF22013">
    <property type="entry name" value="PG_1098_Fer"/>
    <property type="match status" value="1"/>
</dbReference>
<dbReference type="SUPFAM" id="SSF53335">
    <property type="entry name" value="S-adenosyl-L-methionine-dependent methyltransferases"/>
    <property type="match status" value="1"/>
</dbReference>
<reference evidence="3 4" key="1">
    <citation type="submission" date="2016-10" db="EMBL/GenBank/DDBJ databases">
        <authorList>
            <person name="de Groot N.N."/>
        </authorList>
    </citation>
    <scope>NUCLEOTIDE SEQUENCE [LARGE SCALE GENOMIC DNA]</scope>
    <source>
        <strain evidence="3 4">DSM 21668</strain>
    </source>
</reference>
<sequence>MSLIETFALPEVRDFVKKHAGDDWQKLLLSADRWPGLPVREIAVQVQCRRKAAGKLPSWVANPDVIFPGVVPVEQASSERAAAWKAQKMGGQRFADLTGGMGVDFLACHQRFESSVYCERFPEIAELTAWNLRLLAPDPEKFSCIPEDGLSWLEKTPGRFDWLYLDPARRDDGNRKVVRLEDCEPDVVTLRDTLLARTNNLMIKASPMLDIDQAVRQLEYVRNVYVVAVDDEVRELLFHLTPGEASPGDGIAIETVNLLRSGEQRFSFQKEAESESVIGFSAPLNFLYEPNAAVLKAGAFRSLGAFSPALCKLAPSSHLYTSDEWLPDFPGRSFSVRGVARADRKDIAGYLPGGKANLTVRNFPMSVADLRKKLKLEEGGEDYLFATTDPDQSKIVVICRKIPLPLP</sequence>
<feature type="domain" description="THUMP-like" evidence="1">
    <location>
        <begin position="331"/>
        <end position="401"/>
    </location>
</feature>
<dbReference type="InterPro" id="IPR041497">
    <property type="entry name" value="Thump-like"/>
</dbReference>
<name>A0A1G9SX03_9BACT</name>
<keyword evidence="4" id="KW-1185">Reference proteome</keyword>
<gene>
    <name evidence="3" type="ORF">SAMN04488090_3330</name>
</gene>
<evidence type="ECO:0000259" key="2">
    <source>
        <dbReference type="Pfam" id="PF22013"/>
    </source>
</evidence>
<dbReference type="AlphaFoldDB" id="A0A1G9SX03"/>
<dbReference type="InterPro" id="IPR054168">
    <property type="entry name" value="PG_1098_Fer"/>
</dbReference>
<dbReference type="Gene3D" id="3.40.50.150">
    <property type="entry name" value="Vaccinia Virus protein VP39"/>
    <property type="match status" value="1"/>
</dbReference>
<evidence type="ECO:0000313" key="3">
    <source>
        <dbReference type="EMBL" id="SDM39979.1"/>
    </source>
</evidence>
<dbReference type="EMBL" id="FNGS01000006">
    <property type="protein sequence ID" value="SDM39979.1"/>
    <property type="molecule type" value="Genomic_DNA"/>
</dbReference>
<dbReference type="Pfam" id="PF18096">
    <property type="entry name" value="Thump_like"/>
    <property type="match status" value="1"/>
</dbReference>
<evidence type="ECO:0000313" key="4">
    <source>
        <dbReference type="Proteomes" id="UP000198901"/>
    </source>
</evidence>
<protein>
    <submittedName>
        <fullName evidence="3">Uncharacterized protein</fullName>
    </submittedName>
</protein>